<evidence type="ECO:0000313" key="2">
    <source>
        <dbReference type="Proteomes" id="UP000281553"/>
    </source>
</evidence>
<accession>A0A3P7LMI4</accession>
<sequence length="262" mass="29749">MEKPLGAVRTLAWSLDGYCLAVAWRAYGFALWSVFGNLLYTTLLDQTEVTRHLCSLSFCWTLKGFRLWTVAYFLDDSDRQARRANLVEFRDRLLNNCNQLLSTRRQIANNLSRMKAELDADSRVGDRQLGYSDDAGSDWESNNGVFLMIFNLAKSALVLNPTADNHLHTLLCTPDSILLCVRRFLHCCRNLFKFPVPHSYVRQNFPMRFASLNTAGTRLAVSGCRGFAVCYLSTLSWRLFGNVSQVSFTPCHALPLYPLSLP</sequence>
<gene>
    <name evidence="1" type="ORF">DILT_LOCUS7964</name>
</gene>
<dbReference type="GO" id="GO:0006886">
    <property type="term" value="P:intracellular protein transport"/>
    <property type="evidence" value="ECO:0007669"/>
    <property type="project" value="InterPro"/>
</dbReference>
<dbReference type="Proteomes" id="UP000281553">
    <property type="component" value="Unassembled WGS sequence"/>
</dbReference>
<dbReference type="GO" id="GO:0034066">
    <property type="term" value="C:Ric1-Rgp1 guanyl-nucleotide exchange factor complex"/>
    <property type="evidence" value="ECO:0007669"/>
    <property type="project" value="InterPro"/>
</dbReference>
<dbReference type="GO" id="GO:0042147">
    <property type="term" value="P:retrograde transport, endosome to Golgi"/>
    <property type="evidence" value="ECO:0007669"/>
    <property type="project" value="TreeGrafter"/>
</dbReference>
<name>A0A3P7LMI4_DIBLA</name>
<organism evidence="1 2">
    <name type="scientific">Dibothriocephalus latus</name>
    <name type="common">Fish tapeworm</name>
    <name type="synonym">Diphyllobothrium latum</name>
    <dbReference type="NCBI Taxonomy" id="60516"/>
    <lineage>
        <taxon>Eukaryota</taxon>
        <taxon>Metazoa</taxon>
        <taxon>Spiralia</taxon>
        <taxon>Lophotrochozoa</taxon>
        <taxon>Platyhelminthes</taxon>
        <taxon>Cestoda</taxon>
        <taxon>Eucestoda</taxon>
        <taxon>Diphyllobothriidea</taxon>
        <taxon>Diphyllobothriidae</taxon>
        <taxon>Dibothriocephalus</taxon>
    </lineage>
</organism>
<dbReference type="OrthoDB" id="67540at2759"/>
<proteinExistence type="predicted"/>
<dbReference type="PANTHER" id="PTHR22746">
    <property type="entry name" value="RAB6A-GEF COMPLEX PARTNER PROTEIN 1"/>
    <property type="match status" value="1"/>
</dbReference>
<dbReference type="GO" id="GO:0000139">
    <property type="term" value="C:Golgi membrane"/>
    <property type="evidence" value="ECO:0007669"/>
    <property type="project" value="TreeGrafter"/>
</dbReference>
<dbReference type="AlphaFoldDB" id="A0A3P7LMI4"/>
<reference evidence="1 2" key="1">
    <citation type="submission" date="2018-11" db="EMBL/GenBank/DDBJ databases">
        <authorList>
            <consortium name="Pathogen Informatics"/>
        </authorList>
    </citation>
    <scope>NUCLEOTIDE SEQUENCE [LARGE SCALE GENOMIC DNA]</scope>
</reference>
<evidence type="ECO:0000313" key="1">
    <source>
        <dbReference type="EMBL" id="VDN12133.1"/>
    </source>
</evidence>
<dbReference type="InterPro" id="IPR040096">
    <property type="entry name" value="Ric1"/>
</dbReference>
<keyword evidence="2" id="KW-1185">Reference proteome</keyword>
<dbReference type="GO" id="GO:0005829">
    <property type="term" value="C:cytosol"/>
    <property type="evidence" value="ECO:0007669"/>
    <property type="project" value="TreeGrafter"/>
</dbReference>
<dbReference type="PANTHER" id="PTHR22746:SF10">
    <property type="entry name" value="GUANINE NUCLEOTIDE EXCHANGE FACTOR SUBUNIT RIC1"/>
    <property type="match status" value="1"/>
</dbReference>
<dbReference type="EMBL" id="UYRU01053122">
    <property type="protein sequence ID" value="VDN12133.1"/>
    <property type="molecule type" value="Genomic_DNA"/>
</dbReference>
<protein>
    <submittedName>
        <fullName evidence="1">Uncharacterized protein</fullName>
    </submittedName>
</protein>